<sequence length="184" mass="21383">MRVWELTRQSNSAPFVHQRKIQREKRLITMNYGFSFKNTRLKSSTAMQTFRFALFMAFGIWLLYQINQSYTKKSVTGEIFSIHLNNQRISSILGRKERVTPLKSTHRVNSEVILDDTTNNQGELHDNVQEQESIATEVLTKKSNDHELKEPEDGVYRFLDENGIPEADREKLVGNESTRSSNDN</sequence>
<accession>A0AA35Z4X9</accession>
<dbReference type="EMBL" id="OX465081">
    <property type="protein sequence ID" value="CAI9285989.1"/>
    <property type="molecule type" value="Genomic_DNA"/>
</dbReference>
<feature type="transmembrane region" description="Helical" evidence="1">
    <location>
        <begin position="45"/>
        <end position="64"/>
    </location>
</feature>
<keyword evidence="1" id="KW-0472">Membrane</keyword>
<name>A0AA35Z4X9_LACSI</name>
<dbReference type="AlphaFoldDB" id="A0AA35Z4X9"/>
<evidence type="ECO:0000313" key="3">
    <source>
        <dbReference type="Proteomes" id="UP001177003"/>
    </source>
</evidence>
<keyword evidence="1" id="KW-1133">Transmembrane helix</keyword>
<reference evidence="2" key="1">
    <citation type="submission" date="2023-04" db="EMBL/GenBank/DDBJ databases">
        <authorList>
            <person name="Vijverberg K."/>
            <person name="Xiong W."/>
            <person name="Schranz E."/>
        </authorList>
    </citation>
    <scope>NUCLEOTIDE SEQUENCE</scope>
</reference>
<evidence type="ECO:0000313" key="2">
    <source>
        <dbReference type="EMBL" id="CAI9285989.1"/>
    </source>
</evidence>
<gene>
    <name evidence="2" type="ORF">LSALG_LOCUS25430</name>
</gene>
<protein>
    <submittedName>
        <fullName evidence="2">Uncharacterized protein</fullName>
    </submittedName>
</protein>
<keyword evidence="3" id="KW-1185">Reference proteome</keyword>
<organism evidence="2 3">
    <name type="scientific">Lactuca saligna</name>
    <name type="common">Willowleaf lettuce</name>
    <dbReference type="NCBI Taxonomy" id="75948"/>
    <lineage>
        <taxon>Eukaryota</taxon>
        <taxon>Viridiplantae</taxon>
        <taxon>Streptophyta</taxon>
        <taxon>Embryophyta</taxon>
        <taxon>Tracheophyta</taxon>
        <taxon>Spermatophyta</taxon>
        <taxon>Magnoliopsida</taxon>
        <taxon>eudicotyledons</taxon>
        <taxon>Gunneridae</taxon>
        <taxon>Pentapetalae</taxon>
        <taxon>asterids</taxon>
        <taxon>campanulids</taxon>
        <taxon>Asterales</taxon>
        <taxon>Asteraceae</taxon>
        <taxon>Cichorioideae</taxon>
        <taxon>Cichorieae</taxon>
        <taxon>Lactucinae</taxon>
        <taxon>Lactuca</taxon>
    </lineage>
</organism>
<evidence type="ECO:0000256" key="1">
    <source>
        <dbReference type="SAM" id="Phobius"/>
    </source>
</evidence>
<proteinExistence type="predicted"/>
<keyword evidence="1" id="KW-0812">Transmembrane</keyword>
<dbReference type="Proteomes" id="UP001177003">
    <property type="component" value="Chromosome 5"/>
</dbReference>